<organism evidence="2 3">
    <name type="scientific">Solanum verrucosum</name>
    <dbReference type="NCBI Taxonomy" id="315347"/>
    <lineage>
        <taxon>Eukaryota</taxon>
        <taxon>Viridiplantae</taxon>
        <taxon>Streptophyta</taxon>
        <taxon>Embryophyta</taxon>
        <taxon>Tracheophyta</taxon>
        <taxon>Spermatophyta</taxon>
        <taxon>Magnoliopsida</taxon>
        <taxon>eudicotyledons</taxon>
        <taxon>Gunneridae</taxon>
        <taxon>Pentapetalae</taxon>
        <taxon>asterids</taxon>
        <taxon>lamiids</taxon>
        <taxon>Solanales</taxon>
        <taxon>Solanaceae</taxon>
        <taxon>Solanoideae</taxon>
        <taxon>Solaneae</taxon>
        <taxon>Solanum</taxon>
    </lineage>
</organism>
<name>A0AAF0Q8X4_SOLVR</name>
<dbReference type="EMBL" id="CP133614">
    <property type="protein sequence ID" value="WMV18523.1"/>
    <property type="molecule type" value="Genomic_DNA"/>
</dbReference>
<accession>A0AAF0Q8X4</accession>
<proteinExistence type="predicted"/>
<feature type="compositionally biased region" description="Basic and acidic residues" evidence="1">
    <location>
        <begin position="48"/>
        <end position="62"/>
    </location>
</feature>
<evidence type="ECO:0000313" key="3">
    <source>
        <dbReference type="Proteomes" id="UP001234989"/>
    </source>
</evidence>
<sequence length="109" mass="11922">MCSSVSLGFGQGQNVRIRCPRATLRGLEEDPNLSQASCQGSLQIALGRNRDTSRSCSPKEQKVSSQRGRVTDSTVSKFNSKYLRGTAQVRDENAEIQKSIFTSLKGPTK</sequence>
<evidence type="ECO:0000313" key="2">
    <source>
        <dbReference type="EMBL" id="WMV18523.1"/>
    </source>
</evidence>
<feature type="region of interest" description="Disordered" evidence="1">
    <location>
        <begin position="48"/>
        <end position="72"/>
    </location>
</feature>
<protein>
    <submittedName>
        <fullName evidence="2">Uncharacterized protein</fullName>
    </submittedName>
</protein>
<reference evidence="2" key="1">
    <citation type="submission" date="2023-08" db="EMBL/GenBank/DDBJ databases">
        <title>A de novo genome assembly of Solanum verrucosum Schlechtendal, a Mexican diploid species geographically isolated from the other diploid A-genome species in potato relatives.</title>
        <authorList>
            <person name="Hosaka K."/>
        </authorList>
    </citation>
    <scope>NUCLEOTIDE SEQUENCE</scope>
    <source>
        <tissue evidence="2">Young leaves</tissue>
    </source>
</reference>
<keyword evidence="3" id="KW-1185">Reference proteome</keyword>
<evidence type="ECO:0000256" key="1">
    <source>
        <dbReference type="SAM" id="MobiDB-lite"/>
    </source>
</evidence>
<dbReference type="Proteomes" id="UP001234989">
    <property type="component" value="Chromosome 3"/>
</dbReference>
<feature type="compositionally biased region" description="Polar residues" evidence="1">
    <location>
        <begin position="63"/>
        <end position="72"/>
    </location>
</feature>
<dbReference type="AlphaFoldDB" id="A0AAF0Q8X4"/>
<gene>
    <name evidence="2" type="ORF">MTR67_011908</name>
</gene>